<comment type="similarity">
    <text evidence="2">Belongs to the HpcH/HpaI aldolase family.</text>
</comment>
<comment type="cofactor">
    <cofactor evidence="1">
        <name>Mg(2+)</name>
        <dbReference type="ChEBI" id="CHEBI:18420"/>
    </cofactor>
</comment>
<evidence type="ECO:0000256" key="6">
    <source>
        <dbReference type="PIRSR" id="PIRSR015582-2"/>
    </source>
</evidence>
<dbReference type="GO" id="GO:0006107">
    <property type="term" value="P:oxaloacetate metabolic process"/>
    <property type="evidence" value="ECO:0007669"/>
    <property type="project" value="TreeGrafter"/>
</dbReference>
<feature type="domain" description="HpcH/HpaI aldolase/citrate lyase" evidence="7">
    <location>
        <begin position="4"/>
        <end position="226"/>
    </location>
</feature>
<feature type="binding site" evidence="5">
    <location>
        <position position="128"/>
    </location>
    <ligand>
        <name>substrate</name>
    </ligand>
</feature>
<accession>A0A833J8E0</accession>
<dbReference type="GO" id="GO:0003824">
    <property type="term" value="F:catalytic activity"/>
    <property type="evidence" value="ECO:0007669"/>
    <property type="project" value="InterPro"/>
</dbReference>
<evidence type="ECO:0000313" key="8">
    <source>
        <dbReference type="EMBL" id="KAB7786731.1"/>
    </source>
</evidence>
<name>A0A833J8E0_9HYPH</name>
<feature type="binding site" evidence="5">
    <location>
        <position position="64"/>
    </location>
    <ligand>
        <name>substrate</name>
    </ligand>
</feature>
<dbReference type="Pfam" id="PF03328">
    <property type="entry name" value="HpcH_HpaI"/>
    <property type="match status" value="1"/>
</dbReference>
<feature type="binding site" evidence="6">
    <location>
        <position position="154"/>
    </location>
    <ligand>
        <name>Mg(2+)</name>
        <dbReference type="ChEBI" id="CHEBI:18420"/>
    </ligand>
</feature>
<dbReference type="PANTHER" id="PTHR32308:SF0">
    <property type="entry name" value="HPCH_HPAI ALDOLASE_CITRATE LYASE DOMAIN-CONTAINING PROTEIN"/>
    <property type="match status" value="1"/>
</dbReference>
<dbReference type="AlphaFoldDB" id="A0A833J8E0"/>
<evidence type="ECO:0000313" key="9">
    <source>
        <dbReference type="Proteomes" id="UP000469949"/>
    </source>
</evidence>
<dbReference type="InterPro" id="IPR040442">
    <property type="entry name" value="Pyrv_kinase-like_dom_sf"/>
</dbReference>
<dbReference type="InterPro" id="IPR011206">
    <property type="entry name" value="Citrate_lyase_beta/mcl1/mcl2"/>
</dbReference>
<dbReference type="InterPro" id="IPR015813">
    <property type="entry name" value="Pyrv/PenolPyrv_kinase-like_dom"/>
</dbReference>
<keyword evidence="3 6" id="KW-0479">Metal-binding</keyword>
<dbReference type="Gene3D" id="3.20.20.60">
    <property type="entry name" value="Phosphoenolpyruvate-binding domains"/>
    <property type="match status" value="1"/>
</dbReference>
<dbReference type="GO" id="GO:0000287">
    <property type="term" value="F:magnesium ion binding"/>
    <property type="evidence" value="ECO:0007669"/>
    <property type="project" value="TreeGrafter"/>
</dbReference>
<dbReference type="SUPFAM" id="SSF51621">
    <property type="entry name" value="Phosphoenolpyruvate/pyruvate domain"/>
    <property type="match status" value="1"/>
</dbReference>
<protein>
    <recommendedName>
        <fullName evidence="7">HpcH/HpaI aldolase/citrate lyase domain-containing protein</fullName>
    </recommendedName>
</protein>
<feature type="binding site" evidence="6">
    <location>
        <position position="128"/>
    </location>
    <ligand>
        <name>Mg(2+)</name>
        <dbReference type="ChEBI" id="CHEBI:18420"/>
    </ligand>
</feature>
<gene>
    <name evidence="8" type="ORF">F8B43_1085</name>
</gene>
<evidence type="ECO:0000256" key="1">
    <source>
        <dbReference type="ARBA" id="ARBA00001946"/>
    </source>
</evidence>
<keyword evidence="4 6" id="KW-0460">Magnesium</keyword>
<evidence type="ECO:0000259" key="7">
    <source>
        <dbReference type="Pfam" id="PF03328"/>
    </source>
</evidence>
<comment type="caution">
    <text evidence="8">The sequence shown here is derived from an EMBL/GenBank/DDBJ whole genome shotgun (WGS) entry which is preliminary data.</text>
</comment>
<sequence>MKLRTLLFCPADAERKIARALGSSADVVILDLEDSVAARTKEAARSTAAQVLAGAAGWSNIVVRINPQDTPWYLDDLATLVPQKPAAIVLPKCSAPEDLQRLDHHLEVLEHANGLPPGMIGILPLVTESATALQTLNYGYATSRLRALLFGAEDLAVDFGIAPRSEDGALAAPLAAARAMLLVAAAQAQVPAIDTPWPNPHPSPAFDAEVAAAVRDGFAGKLCIHPNQLEAVATAFTPSPERVRWAQSVYKLFMDNPGSGVMVLDGEMIDRPHMRLAERILDAAADASP</sequence>
<evidence type="ECO:0000256" key="4">
    <source>
        <dbReference type="ARBA" id="ARBA00022842"/>
    </source>
</evidence>
<dbReference type="Proteomes" id="UP000469949">
    <property type="component" value="Unassembled WGS sequence"/>
</dbReference>
<dbReference type="PANTHER" id="PTHR32308">
    <property type="entry name" value="LYASE BETA SUBUNIT, PUTATIVE (AFU_ORTHOLOGUE AFUA_4G13030)-RELATED"/>
    <property type="match status" value="1"/>
</dbReference>
<organism evidence="8 9">
    <name type="scientific">Methylorubrum populi</name>
    <dbReference type="NCBI Taxonomy" id="223967"/>
    <lineage>
        <taxon>Bacteria</taxon>
        <taxon>Pseudomonadati</taxon>
        <taxon>Pseudomonadota</taxon>
        <taxon>Alphaproteobacteria</taxon>
        <taxon>Hyphomicrobiales</taxon>
        <taxon>Methylobacteriaceae</taxon>
        <taxon>Methylorubrum</taxon>
    </lineage>
</organism>
<dbReference type="PIRSF" id="PIRSF015582">
    <property type="entry name" value="Cit_lyase_B"/>
    <property type="match status" value="1"/>
</dbReference>
<reference evidence="8 9" key="1">
    <citation type="submission" date="2019-10" db="EMBL/GenBank/DDBJ databases">
        <title>Draft Genome Sequence of the Caffeine Degrading Methylotroph Methylorubrum populi PINKEL.</title>
        <authorList>
            <person name="Dawson S.C."/>
            <person name="Zhang X."/>
            <person name="Wright M.E."/>
            <person name="Sharma G."/>
            <person name="Langner J.T."/>
            <person name="Ditty J.L."/>
            <person name="Subuyuj G.A."/>
        </authorList>
    </citation>
    <scope>NUCLEOTIDE SEQUENCE [LARGE SCALE GENOMIC DNA]</scope>
    <source>
        <strain evidence="8 9">Pinkel</strain>
    </source>
</reference>
<evidence type="ECO:0000256" key="3">
    <source>
        <dbReference type="ARBA" id="ARBA00022723"/>
    </source>
</evidence>
<dbReference type="EMBL" id="WEKV01000006">
    <property type="protein sequence ID" value="KAB7786731.1"/>
    <property type="molecule type" value="Genomic_DNA"/>
</dbReference>
<proteinExistence type="inferred from homology"/>
<evidence type="ECO:0000256" key="2">
    <source>
        <dbReference type="ARBA" id="ARBA00005568"/>
    </source>
</evidence>
<evidence type="ECO:0000256" key="5">
    <source>
        <dbReference type="PIRSR" id="PIRSR015582-1"/>
    </source>
</evidence>
<dbReference type="InterPro" id="IPR005000">
    <property type="entry name" value="Aldolase/citrate-lyase_domain"/>
</dbReference>
<dbReference type="RefSeq" id="WP_152276246.1">
    <property type="nucleotide sequence ID" value="NZ_WEKV01000006.1"/>
</dbReference>